<accession>C3YP78</accession>
<feature type="region of interest" description="Disordered" evidence="1">
    <location>
        <begin position="114"/>
        <end position="313"/>
    </location>
</feature>
<gene>
    <name evidence="2" type="ORF">BRAFLDRAFT_86441</name>
</gene>
<reference evidence="2" key="1">
    <citation type="journal article" date="2008" name="Nature">
        <title>The amphioxus genome and the evolution of the chordate karyotype.</title>
        <authorList>
            <consortium name="US DOE Joint Genome Institute (JGI-PGF)"/>
            <person name="Putnam N.H."/>
            <person name="Butts T."/>
            <person name="Ferrier D.E.K."/>
            <person name="Furlong R.F."/>
            <person name="Hellsten U."/>
            <person name="Kawashima T."/>
            <person name="Robinson-Rechavi M."/>
            <person name="Shoguchi E."/>
            <person name="Terry A."/>
            <person name="Yu J.-K."/>
            <person name="Benito-Gutierrez E.L."/>
            <person name="Dubchak I."/>
            <person name="Garcia-Fernandez J."/>
            <person name="Gibson-Brown J.J."/>
            <person name="Grigoriev I.V."/>
            <person name="Horton A.C."/>
            <person name="de Jong P.J."/>
            <person name="Jurka J."/>
            <person name="Kapitonov V.V."/>
            <person name="Kohara Y."/>
            <person name="Kuroki Y."/>
            <person name="Lindquist E."/>
            <person name="Lucas S."/>
            <person name="Osoegawa K."/>
            <person name="Pennacchio L.A."/>
            <person name="Salamov A.A."/>
            <person name="Satou Y."/>
            <person name="Sauka-Spengler T."/>
            <person name="Schmutz J."/>
            <person name="Shin-I T."/>
            <person name="Toyoda A."/>
            <person name="Bronner-Fraser M."/>
            <person name="Fujiyama A."/>
            <person name="Holland L.Z."/>
            <person name="Holland P.W.H."/>
            <person name="Satoh N."/>
            <person name="Rokhsar D.S."/>
        </authorList>
    </citation>
    <scope>NUCLEOTIDE SEQUENCE [LARGE SCALE GENOMIC DNA]</scope>
    <source>
        <strain evidence="2">S238N-H82</strain>
        <tissue evidence="2">Testes</tissue>
    </source>
</reference>
<sequence>MARLIYDCSALRSSSRRQEAGLRAGQAARARAASRRKPEHLAHKGPHFSQQISPRHGHKSRGGSMGKAVLTASRHQGLEKCGIGSVVGIGKCSDALITSKRVLFIRNLPFRPIPGDKRQSFVSKKPAISANPGDKRQSFVNKKPAIPADPGDKRQSFVNKKPSIPADPGDKRQSFVNKKPSIPADPGDKRQSFVNTKPSIPADPGDKRQSFVNKKPAIPAVPGDKRQSFVKKKPSIPADPGDKRQSFVNKKPSIPADPGDKRQSFVKKKPAIPADPGDKRQSFVVRKPAIPADPGDKRPGACTNSSRGDWRRGRPPALLVRMHYFVSISIFVSILFKMEGGSARKAIPEIPAGSHPGTGSACTCPLTTV</sequence>
<dbReference type="InParanoid" id="C3YP78"/>
<dbReference type="EMBL" id="GG666537">
    <property type="protein sequence ID" value="EEN57969.1"/>
    <property type="molecule type" value="Genomic_DNA"/>
</dbReference>
<proteinExistence type="predicted"/>
<feature type="compositionally biased region" description="Low complexity" evidence="1">
    <location>
        <begin position="21"/>
        <end position="31"/>
    </location>
</feature>
<evidence type="ECO:0000256" key="1">
    <source>
        <dbReference type="SAM" id="MobiDB-lite"/>
    </source>
</evidence>
<evidence type="ECO:0000313" key="2">
    <source>
        <dbReference type="EMBL" id="EEN57969.1"/>
    </source>
</evidence>
<dbReference type="AlphaFoldDB" id="C3YP78"/>
<feature type="region of interest" description="Disordered" evidence="1">
    <location>
        <begin position="17"/>
        <end position="67"/>
    </location>
</feature>
<protein>
    <submittedName>
        <fullName evidence="2">Uncharacterized protein</fullName>
    </submittedName>
</protein>
<organism>
    <name type="scientific">Branchiostoma floridae</name>
    <name type="common">Florida lancelet</name>
    <name type="synonym">Amphioxus</name>
    <dbReference type="NCBI Taxonomy" id="7739"/>
    <lineage>
        <taxon>Eukaryota</taxon>
        <taxon>Metazoa</taxon>
        <taxon>Chordata</taxon>
        <taxon>Cephalochordata</taxon>
        <taxon>Leptocardii</taxon>
        <taxon>Amphioxiformes</taxon>
        <taxon>Branchiostomatidae</taxon>
        <taxon>Branchiostoma</taxon>
    </lineage>
</organism>
<feature type="compositionally biased region" description="Basic residues" evidence="1">
    <location>
        <begin position="32"/>
        <end position="46"/>
    </location>
</feature>
<name>C3YP78_BRAFL</name>